<dbReference type="InterPro" id="IPR036291">
    <property type="entry name" value="NAD(P)-bd_dom_sf"/>
</dbReference>
<dbReference type="SMART" id="SM00996">
    <property type="entry name" value="AdoHcyase"/>
    <property type="match status" value="1"/>
</dbReference>
<dbReference type="GO" id="GO:0006730">
    <property type="term" value="P:one-carbon metabolic process"/>
    <property type="evidence" value="ECO:0007669"/>
    <property type="project" value="UniProtKB-KW"/>
</dbReference>
<dbReference type="GO" id="GO:0004013">
    <property type="term" value="F:adenosylhomocysteinase activity"/>
    <property type="evidence" value="ECO:0007669"/>
    <property type="project" value="TreeGrafter"/>
</dbReference>
<dbReference type="AlphaFoldDB" id="A0A3S3QWX5"/>
<proteinExistence type="inferred from homology"/>
<dbReference type="EMBL" id="MTKP01000374">
    <property type="protein sequence ID" value="RWX44525.1"/>
    <property type="molecule type" value="Genomic_DNA"/>
</dbReference>
<evidence type="ECO:0000256" key="2">
    <source>
        <dbReference type="ARBA" id="ARBA00007122"/>
    </source>
</evidence>
<dbReference type="InterPro" id="IPR015878">
    <property type="entry name" value="Ado_hCys_hydrolase_NAD-bd"/>
</dbReference>
<evidence type="ECO:0000256" key="1">
    <source>
        <dbReference type="ARBA" id="ARBA00001911"/>
    </source>
</evidence>
<dbReference type="InterPro" id="IPR000043">
    <property type="entry name" value="Adenosylhomocysteinase-like"/>
</dbReference>
<dbReference type="Pfam" id="PF05221">
    <property type="entry name" value="AdoHcyase"/>
    <property type="match status" value="1"/>
</dbReference>
<keyword evidence="7" id="KW-1185">Reference proteome</keyword>
<reference evidence="6 7" key="1">
    <citation type="submission" date="2017-01" db="EMBL/GenBank/DDBJ databases">
        <title>The cable genome- insights into the physiology and evolution of filamentous bacteria capable of sulfide oxidation via long distance electron transfer.</title>
        <authorList>
            <person name="Schreiber L."/>
            <person name="Bjerg J.T."/>
            <person name="Boggild A."/>
            <person name="Van De Vossenberg J."/>
            <person name="Meysman F."/>
            <person name="Nielsen L.P."/>
            <person name="Schramm A."/>
            <person name="Kjeldsen K.U."/>
        </authorList>
    </citation>
    <scope>NUCLEOTIDE SEQUENCE [LARGE SCALE GENOMIC DNA]</scope>
    <source>
        <strain evidence="6">A1</strain>
    </source>
</reference>
<dbReference type="SUPFAM" id="SSF52283">
    <property type="entry name" value="Formate/glycerate dehydrogenase catalytic domain-like"/>
    <property type="match status" value="1"/>
</dbReference>
<dbReference type="PANTHER" id="PTHR23420">
    <property type="entry name" value="ADENOSYLHOMOCYSTEINASE"/>
    <property type="match status" value="1"/>
</dbReference>
<dbReference type="InterPro" id="IPR042172">
    <property type="entry name" value="Adenosylhomocyst_ase-like_sf"/>
</dbReference>
<sequence length="157" mass="17934">TCTGNLEVITRAHMNLMKDQSIVCNIGHFDSEIDIAGLKDLEWENIKPQVDHVIFPDGKRIIILAEGRLVNLGCATGHPSFVMSNSFTNQVLAQIELWNNHTLYENQVYFLPKKLDEMVARLHLEKIGAQLTVLNKEQADYIGVDVEGPYKPEYYRY</sequence>
<evidence type="ECO:0000256" key="4">
    <source>
        <dbReference type="ARBA" id="ARBA00023027"/>
    </source>
</evidence>
<evidence type="ECO:0000259" key="5">
    <source>
        <dbReference type="SMART" id="SM00997"/>
    </source>
</evidence>
<keyword evidence="3" id="KW-0554">One-carbon metabolism</keyword>
<comment type="cofactor">
    <cofactor evidence="1">
        <name>NAD(+)</name>
        <dbReference type="ChEBI" id="CHEBI:57540"/>
    </cofactor>
</comment>
<dbReference type="SMART" id="SM00997">
    <property type="entry name" value="AdoHcyase_NAD"/>
    <property type="match status" value="1"/>
</dbReference>
<comment type="caution">
    <text evidence="6">The sequence shown here is derived from an EMBL/GenBank/DDBJ whole genome shotgun (WGS) entry which is preliminary data.</text>
</comment>
<protein>
    <submittedName>
        <fullName evidence="6">Adenosylhomocysteinase</fullName>
        <ecNumber evidence="6">3.3.1.1</ecNumber>
    </submittedName>
</protein>
<name>A0A3S3QWX5_9BACT</name>
<dbReference type="Gene3D" id="3.40.50.1480">
    <property type="entry name" value="Adenosylhomocysteinase-like"/>
    <property type="match status" value="1"/>
</dbReference>
<evidence type="ECO:0000313" key="6">
    <source>
        <dbReference type="EMBL" id="RWX44525.1"/>
    </source>
</evidence>
<dbReference type="Proteomes" id="UP000288086">
    <property type="component" value="Unassembled WGS sequence"/>
</dbReference>
<feature type="non-terminal residue" evidence="6">
    <location>
        <position position="1"/>
    </location>
</feature>
<dbReference type="GO" id="GO:0033353">
    <property type="term" value="P:S-adenosylmethionine cycle"/>
    <property type="evidence" value="ECO:0007669"/>
    <property type="project" value="TreeGrafter"/>
</dbReference>
<evidence type="ECO:0000256" key="3">
    <source>
        <dbReference type="ARBA" id="ARBA00022563"/>
    </source>
</evidence>
<gene>
    <name evidence="6" type="ORF">VT98_13742</name>
</gene>
<keyword evidence="6" id="KW-0378">Hydrolase</keyword>
<dbReference type="PANTHER" id="PTHR23420:SF0">
    <property type="entry name" value="ADENOSYLHOMOCYSTEINASE"/>
    <property type="match status" value="1"/>
</dbReference>
<dbReference type="GO" id="GO:0005829">
    <property type="term" value="C:cytosol"/>
    <property type="evidence" value="ECO:0007669"/>
    <property type="project" value="TreeGrafter"/>
</dbReference>
<accession>A0A3S3QWX5</accession>
<dbReference type="SUPFAM" id="SSF51735">
    <property type="entry name" value="NAD(P)-binding Rossmann-fold domains"/>
    <property type="match status" value="1"/>
</dbReference>
<feature type="domain" description="S-adenosyl-L-homocysteine hydrolase NAD binding" evidence="5">
    <location>
        <begin position="1"/>
        <end position="77"/>
    </location>
</feature>
<comment type="similarity">
    <text evidence="2">Belongs to the adenosylhomocysteinase family.</text>
</comment>
<evidence type="ECO:0000313" key="7">
    <source>
        <dbReference type="Proteomes" id="UP000288086"/>
    </source>
</evidence>
<keyword evidence="4" id="KW-0520">NAD</keyword>
<dbReference type="EC" id="3.3.1.1" evidence="6"/>
<organism evidence="6 7">
    <name type="scientific">Candidatus Electrothrix communis</name>
    <dbReference type="NCBI Taxonomy" id="1859133"/>
    <lineage>
        <taxon>Bacteria</taxon>
        <taxon>Pseudomonadati</taxon>
        <taxon>Thermodesulfobacteriota</taxon>
        <taxon>Desulfobulbia</taxon>
        <taxon>Desulfobulbales</taxon>
        <taxon>Desulfobulbaceae</taxon>
        <taxon>Candidatus Electrothrix</taxon>
    </lineage>
</organism>